<feature type="domain" description="Tubulin-folding cofactor D ARM repeats" evidence="4">
    <location>
        <begin position="288"/>
        <end position="540"/>
    </location>
</feature>
<dbReference type="InterPro" id="IPR022577">
    <property type="entry name" value="TBCD_C"/>
</dbReference>
<sequence>MQSKEFFESLHILLKSDTLSKEDEVEQEKNLGKAIALINPYQEQPYLLDPHLEAMVKPTIELLRSYIKSVDAQSLVLSKNIPSDNIVSSEDLIKVPTKIQRLFKLVYYIMKIRGFKTILKFFTHEVSDLEPTFYFLVALNPKDFNAWETRYVLLIWLSLICIIPFDLKTVDSRASRVGGNKFPLVDHIIDLSKFYLKATGKERDAAAVLLSRLLTRRDIAEAYLIDYIQWARDEARKVKDVFTITGIFTSLCAIYKLGQRQTLLPTLDTAWPCLFLLEENEMFANNTLVRKMSVKLAQRFGLCYLKPKVASWRYQRGNRSLRDSLETSVKTTTGIDPLNIHQSLKESEEEEEEIPEQIEEIIEILLNGLRNKDTIVRWSAAKGLGRLSQRLPKELADDVIESLFELFSENTFTHNGVFEMSAVSDHTWHGACLAVAELARRGLLLPERLSEVIPWVCKALKFDLKRGAHSIGSHVRDAACYVCWSFARAYAPEVLAPHVPELANNLVVVSVFDREVNVRRASSAAFQENVGRLEIFPHGIEIITAADYFAVGNKVNAFLNISTKIAEFTEYRYHLIDHLSTITITNWDKSMRELASKALHKLTRLDLNYMIDKVLPLLLPQTLSSDMHTRHGALFAVGEICFAWSDIQGNDKSWIEKYNSLVTQISSIIGSLPENVFTDFGSEVTCQAATHFIACLAKAGWPINDGILKGWKLVVYDLLSRKDEYGQEIAVSAVEALINQYGITGQEIEQYPYTLLFFFFKKKKLVFLYVHNSFNTYMGHIHPSKNAYARRGFSLALGLIIFVNDIKEYLEPVIDALIISATVQEIKVWNDAETRRNSILSLTKIVKNLGNDFKTVCNERIFEKIINAYFMGLEDYSTDSRGDVGSWTREASMMGLLEFGPLIIRLDSTDSTSSKRWWTNELSIKVFRNLLKQSVERIDRVRSCAGKILLNLLYMKKEWEEDGWMFEIPGRDVLLKVLPKNEVIYWMSPSELYPRMVKLLVIPEYRFDLLTGLVVAAGGMTESLVRYSSATLIEYINALPTDSSNVSSSELKISLIELAKSLLDIAKHFEKQDRIMIPLLEVVDLLFEAGTLQKITNEDEFKFLELFECVKKGVTRCKDIRKLTACMKVFCGMTSLSDTVRNKALYQLLGLLIHPFPKIRRNTADQLYLALTGSVEEPTEESLEVEEILTNTDWNDPIPRLKEARNNLYPLLGIKPPVSKPSNLNN</sequence>
<dbReference type="InterPro" id="IPR016024">
    <property type="entry name" value="ARM-type_fold"/>
</dbReference>
<evidence type="ECO:0000256" key="1">
    <source>
        <dbReference type="ARBA" id="ARBA00023186"/>
    </source>
</evidence>
<name>A0A397TH88_9GLOM</name>
<evidence type="ECO:0000256" key="2">
    <source>
        <dbReference type="PROSITE-ProRule" id="PRU00103"/>
    </source>
</evidence>
<evidence type="ECO:0000259" key="3">
    <source>
        <dbReference type="Pfam" id="PF12612"/>
    </source>
</evidence>
<dbReference type="Gene3D" id="1.25.10.10">
    <property type="entry name" value="Leucine-rich Repeat Variant"/>
    <property type="match status" value="1"/>
</dbReference>
<dbReference type="Pfam" id="PF12612">
    <property type="entry name" value="TFCD_C"/>
    <property type="match status" value="1"/>
</dbReference>
<dbReference type="InterPro" id="IPR021133">
    <property type="entry name" value="HEAT_type_2"/>
</dbReference>
<dbReference type="GO" id="GO:0048487">
    <property type="term" value="F:beta-tubulin binding"/>
    <property type="evidence" value="ECO:0007669"/>
    <property type="project" value="InterPro"/>
</dbReference>
<feature type="repeat" description="HEAT" evidence="2">
    <location>
        <begin position="361"/>
        <end position="398"/>
    </location>
</feature>
<organism evidence="5 6">
    <name type="scientific">Glomus cerebriforme</name>
    <dbReference type="NCBI Taxonomy" id="658196"/>
    <lineage>
        <taxon>Eukaryota</taxon>
        <taxon>Fungi</taxon>
        <taxon>Fungi incertae sedis</taxon>
        <taxon>Mucoromycota</taxon>
        <taxon>Glomeromycotina</taxon>
        <taxon>Glomeromycetes</taxon>
        <taxon>Glomerales</taxon>
        <taxon>Glomeraceae</taxon>
        <taxon>Glomus</taxon>
    </lineage>
</organism>
<evidence type="ECO:0000313" key="5">
    <source>
        <dbReference type="EMBL" id="RIA97428.1"/>
    </source>
</evidence>
<dbReference type="GO" id="GO:0007023">
    <property type="term" value="P:post-chaperonin tubulin folding pathway"/>
    <property type="evidence" value="ECO:0007669"/>
    <property type="project" value="InterPro"/>
</dbReference>
<dbReference type="InterPro" id="IPR011989">
    <property type="entry name" value="ARM-like"/>
</dbReference>
<dbReference type="PANTHER" id="PTHR12658:SF0">
    <property type="entry name" value="TUBULIN-SPECIFIC CHAPERONE D"/>
    <property type="match status" value="1"/>
</dbReference>
<dbReference type="InterPro" id="IPR033162">
    <property type="entry name" value="TBCD"/>
</dbReference>
<dbReference type="GO" id="GO:0005096">
    <property type="term" value="F:GTPase activator activity"/>
    <property type="evidence" value="ECO:0007669"/>
    <property type="project" value="InterPro"/>
</dbReference>
<accession>A0A397TH88</accession>
<dbReference type="AlphaFoldDB" id="A0A397TH88"/>
<dbReference type="Pfam" id="PF25767">
    <property type="entry name" value="ARM_TBCD_2nd"/>
    <property type="match status" value="1"/>
</dbReference>
<keyword evidence="6" id="KW-1185">Reference proteome</keyword>
<evidence type="ECO:0000313" key="6">
    <source>
        <dbReference type="Proteomes" id="UP000265703"/>
    </source>
</evidence>
<dbReference type="Pfam" id="PF23579">
    <property type="entry name" value="ARM_TBCD"/>
    <property type="match status" value="1"/>
</dbReference>
<dbReference type="PANTHER" id="PTHR12658">
    <property type="entry name" value="BETA-TUBULIN COFACTOR D"/>
    <property type="match status" value="1"/>
</dbReference>
<dbReference type="STRING" id="658196.A0A397TH88"/>
<evidence type="ECO:0000259" key="4">
    <source>
        <dbReference type="Pfam" id="PF25767"/>
    </source>
</evidence>
<gene>
    <name evidence="5" type="ORF">C1645_752466</name>
</gene>
<proteinExistence type="predicted"/>
<dbReference type="GO" id="GO:0007021">
    <property type="term" value="P:tubulin complex assembly"/>
    <property type="evidence" value="ECO:0007669"/>
    <property type="project" value="InterPro"/>
</dbReference>
<dbReference type="Proteomes" id="UP000265703">
    <property type="component" value="Unassembled WGS sequence"/>
</dbReference>
<keyword evidence="1" id="KW-0143">Chaperone</keyword>
<dbReference type="GO" id="GO:0000226">
    <property type="term" value="P:microtubule cytoskeleton organization"/>
    <property type="evidence" value="ECO:0007669"/>
    <property type="project" value="TreeGrafter"/>
</dbReference>
<dbReference type="SUPFAM" id="SSF48371">
    <property type="entry name" value="ARM repeat"/>
    <property type="match status" value="2"/>
</dbReference>
<dbReference type="PROSITE" id="PS50077">
    <property type="entry name" value="HEAT_REPEAT"/>
    <property type="match status" value="1"/>
</dbReference>
<dbReference type="InterPro" id="IPR058033">
    <property type="entry name" value="ARM_TBCD_2nd"/>
</dbReference>
<protein>
    <submittedName>
        <fullName evidence="5">Armadillo-type protein</fullName>
    </submittedName>
</protein>
<dbReference type="EMBL" id="QKYT01000030">
    <property type="protein sequence ID" value="RIA97428.1"/>
    <property type="molecule type" value="Genomic_DNA"/>
</dbReference>
<feature type="domain" description="Tubulin-folding cofactor D C-terminal" evidence="3">
    <location>
        <begin position="925"/>
        <end position="1122"/>
    </location>
</feature>
<dbReference type="OrthoDB" id="10253476at2759"/>
<comment type="caution">
    <text evidence="5">The sequence shown here is derived from an EMBL/GenBank/DDBJ whole genome shotgun (WGS) entry which is preliminary data.</text>
</comment>
<reference evidence="5 6" key="1">
    <citation type="submission" date="2018-06" db="EMBL/GenBank/DDBJ databases">
        <title>Comparative genomics reveals the genomic features of Rhizophagus irregularis, R. cerebriforme, R. diaphanum and Gigaspora rosea, and their symbiotic lifestyle signature.</title>
        <authorList>
            <person name="Morin E."/>
            <person name="San Clemente H."/>
            <person name="Chen E.C.H."/>
            <person name="De La Providencia I."/>
            <person name="Hainaut M."/>
            <person name="Kuo A."/>
            <person name="Kohler A."/>
            <person name="Murat C."/>
            <person name="Tang N."/>
            <person name="Roy S."/>
            <person name="Loubradou J."/>
            <person name="Henrissat B."/>
            <person name="Grigoriev I.V."/>
            <person name="Corradi N."/>
            <person name="Roux C."/>
            <person name="Martin F.M."/>
        </authorList>
    </citation>
    <scope>NUCLEOTIDE SEQUENCE [LARGE SCALE GENOMIC DNA]</scope>
    <source>
        <strain evidence="5 6">DAOM 227022</strain>
    </source>
</reference>